<evidence type="ECO:0000313" key="6">
    <source>
        <dbReference type="EMBL" id="MFD2703468.1"/>
    </source>
</evidence>
<dbReference type="SMART" id="SM00478">
    <property type="entry name" value="ENDO3c"/>
    <property type="match status" value="1"/>
</dbReference>
<dbReference type="SUPFAM" id="SSF48150">
    <property type="entry name" value="DNA-glycosylase"/>
    <property type="match status" value="1"/>
</dbReference>
<dbReference type="Proteomes" id="UP001597540">
    <property type="component" value="Unassembled WGS sequence"/>
</dbReference>
<dbReference type="Gene3D" id="1.10.340.30">
    <property type="entry name" value="Hypothetical protein, domain 2"/>
    <property type="match status" value="1"/>
</dbReference>
<reference evidence="7" key="1">
    <citation type="journal article" date="2019" name="Int. J. Syst. Evol. Microbiol.">
        <title>The Global Catalogue of Microorganisms (GCM) 10K type strain sequencing project: providing services to taxonomists for standard genome sequencing and annotation.</title>
        <authorList>
            <consortium name="The Broad Institute Genomics Platform"/>
            <consortium name="The Broad Institute Genome Sequencing Center for Infectious Disease"/>
            <person name="Wu L."/>
            <person name="Ma J."/>
        </authorList>
    </citation>
    <scope>NUCLEOTIDE SEQUENCE [LARGE SCALE GENOMIC DNA]</scope>
    <source>
        <strain evidence="7">KCTC 33849</strain>
    </source>
</reference>
<dbReference type="RefSeq" id="WP_379264970.1">
    <property type="nucleotide sequence ID" value="NZ_JBHUMJ010000011.1"/>
</dbReference>
<dbReference type="CDD" id="cd00056">
    <property type="entry name" value="ENDO3c"/>
    <property type="match status" value="1"/>
</dbReference>
<evidence type="ECO:0000256" key="4">
    <source>
        <dbReference type="ARBA" id="ARBA00023204"/>
    </source>
</evidence>
<dbReference type="EC" id="3.2.2.21" evidence="2"/>
<dbReference type="PANTHER" id="PTHR43003:SF12">
    <property type="entry name" value="DNA-3-METHYLADENINE GLYCOSYLASE"/>
    <property type="match status" value="1"/>
</dbReference>
<dbReference type="EMBL" id="JBHUMJ010000011">
    <property type="protein sequence ID" value="MFD2703468.1"/>
    <property type="molecule type" value="Genomic_DNA"/>
</dbReference>
<accession>A0ABW5SVY8</accession>
<dbReference type="InterPro" id="IPR003265">
    <property type="entry name" value="HhH-GPD_domain"/>
</dbReference>
<evidence type="ECO:0000256" key="2">
    <source>
        <dbReference type="ARBA" id="ARBA00012000"/>
    </source>
</evidence>
<dbReference type="InterPro" id="IPR037046">
    <property type="entry name" value="AlkA_N_sf"/>
</dbReference>
<proteinExistence type="predicted"/>
<organism evidence="6 7">
    <name type="scientific">Paenibacillus shunpengii</name>
    <dbReference type="NCBI Taxonomy" id="2054424"/>
    <lineage>
        <taxon>Bacteria</taxon>
        <taxon>Bacillati</taxon>
        <taxon>Bacillota</taxon>
        <taxon>Bacilli</taxon>
        <taxon>Bacillales</taxon>
        <taxon>Paenibacillaceae</taxon>
        <taxon>Paenibacillus</taxon>
    </lineage>
</organism>
<comment type="catalytic activity">
    <reaction evidence="1">
        <text>Hydrolysis of alkylated DNA, releasing 3-methyladenine, 3-methylguanine, 7-methylguanine and 7-methyladenine.</text>
        <dbReference type="EC" id="3.2.2.21"/>
    </reaction>
</comment>
<dbReference type="Gene3D" id="1.10.1670.10">
    <property type="entry name" value="Helix-hairpin-Helix base-excision DNA repair enzymes (C-terminal)"/>
    <property type="match status" value="1"/>
</dbReference>
<keyword evidence="7" id="KW-1185">Reference proteome</keyword>
<name>A0ABW5SVY8_9BACL</name>
<dbReference type="Pfam" id="PF00730">
    <property type="entry name" value="HhH-GPD"/>
    <property type="match status" value="1"/>
</dbReference>
<comment type="caution">
    <text evidence="6">The sequence shown here is derived from an EMBL/GenBank/DDBJ whole genome shotgun (WGS) entry which is preliminary data.</text>
</comment>
<sequence>MDIPQQDMPGSNSKVEFYPGDIRFKLSLPELFNYEEILYYLNRSKLECLHQVDQGRIYKLIRVKEAETMLPLQLEYDQEAHALIVQSLLEAPLLAEECQAAAAYITEWLDLDRDLTPVETLVTSDPILSKFSASLRGLRIVGVPDLFEALCWAVLGQQINLTFAYTLKRRLTETYGEQHQYGERTYHLFPTPQSLLTASVQDLKELQITTKKSEYILDLARRISSGELQKGGLLASGYYEAEQTLISIRGIGPWTAHYVLMRCLRDPAAFPIGDAGLHAALKRELGLSVKPAPDQIRELFKPWAGYEAYAVFYLWRTLTL</sequence>
<protein>
    <recommendedName>
        <fullName evidence="2">DNA-3-methyladenine glycosylase II</fullName>
        <ecNumber evidence="2">3.2.2.21</ecNumber>
    </recommendedName>
</protein>
<evidence type="ECO:0000259" key="5">
    <source>
        <dbReference type="SMART" id="SM00478"/>
    </source>
</evidence>
<dbReference type="Pfam" id="PF06029">
    <property type="entry name" value="AlkA_N"/>
    <property type="match status" value="1"/>
</dbReference>
<evidence type="ECO:0000313" key="7">
    <source>
        <dbReference type="Proteomes" id="UP001597540"/>
    </source>
</evidence>
<keyword evidence="4" id="KW-0234">DNA repair</keyword>
<evidence type="ECO:0000256" key="1">
    <source>
        <dbReference type="ARBA" id="ARBA00000086"/>
    </source>
</evidence>
<evidence type="ECO:0000256" key="3">
    <source>
        <dbReference type="ARBA" id="ARBA00022763"/>
    </source>
</evidence>
<dbReference type="InterPro" id="IPR023170">
    <property type="entry name" value="HhH_base_excis_C"/>
</dbReference>
<dbReference type="InterPro" id="IPR010316">
    <property type="entry name" value="AlkA_N"/>
</dbReference>
<dbReference type="Gene3D" id="3.30.310.20">
    <property type="entry name" value="DNA-3-methyladenine glycosylase AlkA, N-terminal domain"/>
    <property type="match status" value="1"/>
</dbReference>
<feature type="domain" description="HhH-GPD" evidence="5">
    <location>
        <begin position="155"/>
        <end position="319"/>
    </location>
</feature>
<dbReference type="InterPro" id="IPR051912">
    <property type="entry name" value="Alkylbase_DNA_Glycosylase/TA"/>
</dbReference>
<keyword evidence="3" id="KW-0227">DNA damage</keyword>
<gene>
    <name evidence="6" type="ORF">ACFSVM_23820</name>
</gene>
<dbReference type="InterPro" id="IPR011257">
    <property type="entry name" value="DNA_glycosylase"/>
</dbReference>
<dbReference type="PANTHER" id="PTHR43003">
    <property type="entry name" value="DNA-3-METHYLADENINE GLYCOSYLASE"/>
    <property type="match status" value="1"/>
</dbReference>